<evidence type="ECO:0000256" key="1">
    <source>
        <dbReference type="SAM" id="SignalP"/>
    </source>
</evidence>
<evidence type="ECO:0000313" key="2">
    <source>
        <dbReference type="EMBL" id="MFC4634670.1"/>
    </source>
</evidence>
<reference evidence="3" key="1">
    <citation type="journal article" date="2019" name="Int. J. Syst. Evol. Microbiol.">
        <title>The Global Catalogue of Microorganisms (GCM) 10K type strain sequencing project: providing services to taxonomists for standard genome sequencing and annotation.</title>
        <authorList>
            <consortium name="The Broad Institute Genomics Platform"/>
            <consortium name="The Broad Institute Genome Sequencing Center for Infectious Disease"/>
            <person name="Wu L."/>
            <person name="Ma J."/>
        </authorList>
    </citation>
    <scope>NUCLEOTIDE SEQUENCE [LARGE SCALE GENOMIC DNA]</scope>
    <source>
        <strain evidence="3">YJ-61-S</strain>
    </source>
</reference>
<dbReference type="Proteomes" id="UP001596043">
    <property type="component" value="Unassembled WGS sequence"/>
</dbReference>
<dbReference type="RefSeq" id="WP_379979155.1">
    <property type="nucleotide sequence ID" value="NZ_JBHSFV010000007.1"/>
</dbReference>
<keyword evidence="3" id="KW-1185">Reference proteome</keyword>
<keyword evidence="1" id="KW-0732">Signal</keyword>
<sequence length="178" mass="19840">MKLKTNLPIFIVFALFFSFQDQAIAQEDPLSTPRSEFWRNVRFGGGLGLAFGNNNTQITVAPSAIYQYNEYIAFGPGLNFNYQKFGDFSSTLYGVSGIFLANPIPEIQLSGELEQLFGTQKINDIGGSQSFDVNNTALFLGVGYRYGGVTIGARYNVLFDNNDGIYAEAWQPFVRVYF</sequence>
<evidence type="ECO:0000313" key="3">
    <source>
        <dbReference type="Proteomes" id="UP001596043"/>
    </source>
</evidence>
<dbReference type="EMBL" id="JBHSFV010000007">
    <property type="protein sequence ID" value="MFC4634670.1"/>
    <property type="molecule type" value="Genomic_DNA"/>
</dbReference>
<gene>
    <name evidence="2" type="ORF">ACFO3O_12170</name>
</gene>
<comment type="caution">
    <text evidence="2">The sequence shown here is derived from an EMBL/GenBank/DDBJ whole genome shotgun (WGS) entry which is preliminary data.</text>
</comment>
<proteinExistence type="predicted"/>
<evidence type="ECO:0008006" key="4">
    <source>
        <dbReference type="Google" id="ProtNLM"/>
    </source>
</evidence>
<protein>
    <recommendedName>
        <fullName evidence="4">Alpha-ketoglutarate decarboxylase</fullName>
    </recommendedName>
</protein>
<organism evidence="2 3">
    <name type="scientific">Dokdonia ponticola</name>
    <dbReference type="NCBI Taxonomy" id="2041041"/>
    <lineage>
        <taxon>Bacteria</taxon>
        <taxon>Pseudomonadati</taxon>
        <taxon>Bacteroidota</taxon>
        <taxon>Flavobacteriia</taxon>
        <taxon>Flavobacteriales</taxon>
        <taxon>Flavobacteriaceae</taxon>
        <taxon>Dokdonia</taxon>
    </lineage>
</organism>
<name>A0ABV9I080_9FLAO</name>
<accession>A0ABV9I080</accession>
<feature type="signal peptide" evidence="1">
    <location>
        <begin position="1"/>
        <end position="25"/>
    </location>
</feature>
<feature type="chain" id="PRO_5045102351" description="Alpha-ketoglutarate decarboxylase" evidence="1">
    <location>
        <begin position="26"/>
        <end position="178"/>
    </location>
</feature>